<proteinExistence type="predicted"/>
<evidence type="ECO:0008006" key="2">
    <source>
        <dbReference type="Google" id="ProtNLM"/>
    </source>
</evidence>
<sequence length="277" mass="31286">MLCFISNIKERETQTPNCQTGILTVNELQNARNVWLCYAQHNAFRSELKSLTKSKSVNSNSRLKRLNPFIDTVGLIRVGGKLNYLVASEEKKHPVVLPSTDKIVKIIFEQTHLELLHIGPQGLLENIQLLYWPLCGRNLSRSTYHNCNICFRAKPSMLHPQMAPVPRSRISAQKTFSRTGVDFCGPILIKSGIRRVKSIKSYIAVFVCFSTRVVHLEQVSGLSSDDFIAALTRFITRRGPCLHLYSDNGTNFVGANRELSLYFKAESGKQTVIENMT</sequence>
<dbReference type="OrthoDB" id="6608729at2759"/>
<reference evidence="1" key="1">
    <citation type="submission" date="2018-04" db="EMBL/GenBank/DDBJ databases">
        <title>Transcriptome assembly of Sipha flava.</title>
        <authorList>
            <person name="Scully E.D."/>
            <person name="Geib S.M."/>
            <person name="Palmer N.A."/>
            <person name="Koch K."/>
            <person name="Bradshaw J."/>
            <person name="Heng-Moss T."/>
            <person name="Sarath G."/>
        </authorList>
    </citation>
    <scope>NUCLEOTIDE SEQUENCE</scope>
</reference>
<dbReference type="AlphaFoldDB" id="A0A2S2R538"/>
<dbReference type="InterPro" id="IPR012337">
    <property type="entry name" value="RNaseH-like_sf"/>
</dbReference>
<dbReference type="EMBL" id="GGMS01015871">
    <property type="protein sequence ID" value="MBY85074.1"/>
    <property type="molecule type" value="Transcribed_RNA"/>
</dbReference>
<dbReference type="Gene3D" id="3.30.420.10">
    <property type="entry name" value="Ribonuclease H-like superfamily/Ribonuclease H"/>
    <property type="match status" value="1"/>
</dbReference>
<evidence type="ECO:0000313" key="1">
    <source>
        <dbReference type="EMBL" id="MBY85074.1"/>
    </source>
</evidence>
<organism evidence="1">
    <name type="scientific">Sipha flava</name>
    <name type="common">yellow sugarcane aphid</name>
    <dbReference type="NCBI Taxonomy" id="143950"/>
    <lineage>
        <taxon>Eukaryota</taxon>
        <taxon>Metazoa</taxon>
        <taxon>Ecdysozoa</taxon>
        <taxon>Arthropoda</taxon>
        <taxon>Hexapoda</taxon>
        <taxon>Insecta</taxon>
        <taxon>Pterygota</taxon>
        <taxon>Neoptera</taxon>
        <taxon>Paraneoptera</taxon>
        <taxon>Hemiptera</taxon>
        <taxon>Sternorrhyncha</taxon>
        <taxon>Aphidomorpha</taxon>
        <taxon>Aphidoidea</taxon>
        <taxon>Aphididae</taxon>
        <taxon>Sipha</taxon>
    </lineage>
</organism>
<dbReference type="SUPFAM" id="SSF53098">
    <property type="entry name" value="Ribonuclease H-like"/>
    <property type="match status" value="1"/>
</dbReference>
<name>A0A2S2R538_9HEMI</name>
<dbReference type="PANTHER" id="PTHR47331">
    <property type="entry name" value="PHD-TYPE DOMAIN-CONTAINING PROTEIN"/>
    <property type="match status" value="1"/>
</dbReference>
<dbReference type="InterPro" id="IPR036397">
    <property type="entry name" value="RNaseH_sf"/>
</dbReference>
<gene>
    <name evidence="1" type="ORF">g.112846</name>
</gene>
<protein>
    <recommendedName>
        <fullName evidence="2">Integrase catalytic domain-containing protein</fullName>
    </recommendedName>
</protein>
<accession>A0A2S2R538</accession>
<dbReference type="GO" id="GO:0003676">
    <property type="term" value="F:nucleic acid binding"/>
    <property type="evidence" value="ECO:0007669"/>
    <property type="project" value="InterPro"/>
</dbReference>